<dbReference type="PANTHER" id="PTHR30023">
    <property type="entry name" value="D-ALANYL-D-ALANINE CARBOXYPEPTIDASE"/>
    <property type="match status" value="1"/>
</dbReference>
<feature type="transmembrane region" description="Helical" evidence="4">
    <location>
        <begin position="443"/>
        <end position="462"/>
    </location>
</feature>
<keyword evidence="5" id="KW-0645">Protease</keyword>
<feature type="region of interest" description="Disordered" evidence="3">
    <location>
        <begin position="1"/>
        <end position="438"/>
    </location>
</feature>
<dbReference type="RefSeq" id="WP_245780287.1">
    <property type="nucleotide sequence ID" value="NZ_FPAT01000012.1"/>
</dbReference>
<dbReference type="InterPro" id="IPR000667">
    <property type="entry name" value="Peptidase_S13"/>
</dbReference>
<dbReference type="PANTHER" id="PTHR30023:SF0">
    <property type="entry name" value="PENICILLIN-SENSITIVE CARBOXYPEPTIDASE A"/>
    <property type="match status" value="1"/>
</dbReference>
<comment type="similarity">
    <text evidence="1">Belongs to the peptidase S13 family.</text>
</comment>
<dbReference type="GO" id="GO:0004185">
    <property type="term" value="F:serine-type carboxypeptidase activity"/>
    <property type="evidence" value="ECO:0007669"/>
    <property type="project" value="InterPro"/>
</dbReference>
<keyword evidence="6" id="KW-1185">Reference proteome</keyword>
<feature type="compositionally biased region" description="Basic and acidic residues" evidence="3">
    <location>
        <begin position="660"/>
        <end position="684"/>
    </location>
</feature>
<keyword evidence="2" id="KW-0378">Hydrolase</keyword>
<accession>A0A1I7BNJ0</accession>
<dbReference type="PRINTS" id="PR00922">
    <property type="entry name" value="DADACBPTASE3"/>
</dbReference>
<dbReference type="NCBIfam" id="TIGR00666">
    <property type="entry name" value="PBP4"/>
    <property type="match status" value="1"/>
</dbReference>
<feature type="compositionally biased region" description="Low complexity" evidence="3">
    <location>
        <begin position="356"/>
        <end position="366"/>
    </location>
</feature>
<feature type="compositionally biased region" description="Basic and acidic residues" evidence="3">
    <location>
        <begin position="144"/>
        <end position="165"/>
    </location>
</feature>
<proteinExistence type="inferred from homology"/>
<dbReference type="Proteomes" id="UP000199165">
    <property type="component" value="Unassembled WGS sequence"/>
</dbReference>
<keyword evidence="4" id="KW-0472">Membrane</keyword>
<keyword evidence="4" id="KW-1133">Transmembrane helix</keyword>
<organism evidence="5 6">
    <name type="scientific">Actinopolyspora righensis</name>
    <dbReference type="NCBI Taxonomy" id="995060"/>
    <lineage>
        <taxon>Bacteria</taxon>
        <taxon>Bacillati</taxon>
        <taxon>Actinomycetota</taxon>
        <taxon>Actinomycetes</taxon>
        <taxon>Actinopolysporales</taxon>
        <taxon>Actinopolysporaceae</taxon>
        <taxon>Actinopolyspora</taxon>
        <taxon>Actinopolyspora alba group</taxon>
    </lineage>
</organism>
<dbReference type="Pfam" id="PF02113">
    <property type="entry name" value="Peptidase_S13"/>
    <property type="match status" value="2"/>
</dbReference>
<feature type="compositionally biased region" description="Low complexity" evidence="3">
    <location>
        <begin position="70"/>
        <end position="93"/>
    </location>
</feature>
<evidence type="ECO:0000313" key="6">
    <source>
        <dbReference type="Proteomes" id="UP000199165"/>
    </source>
</evidence>
<dbReference type="GO" id="GO:0006508">
    <property type="term" value="P:proteolysis"/>
    <property type="evidence" value="ECO:0007669"/>
    <property type="project" value="InterPro"/>
</dbReference>
<gene>
    <name evidence="5" type="ORF">SAMN04487904_11226</name>
</gene>
<evidence type="ECO:0000256" key="3">
    <source>
        <dbReference type="SAM" id="MobiDB-lite"/>
    </source>
</evidence>
<feature type="compositionally biased region" description="Low complexity" evidence="3">
    <location>
        <begin position="691"/>
        <end position="705"/>
    </location>
</feature>
<feature type="region of interest" description="Disordered" evidence="3">
    <location>
        <begin position="655"/>
        <end position="705"/>
    </location>
</feature>
<dbReference type="InterPro" id="IPR012338">
    <property type="entry name" value="Beta-lactam/transpept-like"/>
</dbReference>
<evidence type="ECO:0000256" key="4">
    <source>
        <dbReference type="SAM" id="Phobius"/>
    </source>
</evidence>
<dbReference type="Gene3D" id="3.40.710.10">
    <property type="entry name" value="DD-peptidase/beta-lactamase superfamily"/>
    <property type="match status" value="2"/>
</dbReference>
<dbReference type="EMBL" id="FPAT01000012">
    <property type="protein sequence ID" value="SFT88729.1"/>
    <property type="molecule type" value="Genomic_DNA"/>
</dbReference>
<feature type="compositionally biased region" description="Basic and acidic residues" evidence="3">
    <location>
        <begin position="381"/>
        <end position="413"/>
    </location>
</feature>
<name>A0A1I7BNJ0_9ACTN</name>
<evidence type="ECO:0000313" key="5">
    <source>
        <dbReference type="EMBL" id="SFT88729.1"/>
    </source>
</evidence>
<sequence>MPEPQESRAGTGGRDDAASSAESTGDFPADSSDGFPEAETSDTVPDPDDSFEWPAEDPEQHSTQSQSARPSDAQPPEAQPPEAQSEDPQQQDSRPASTERTSETSDSEPEWPEQDPAAVERTQRFSAIRPTEQEPDQPGQDSDQQGRHPERRGQESDQRDREAGGDPKQVPNPGPAPAADPPTIRMPRIPAADPGWPRAEPDPAEHRERLEQRTERFTAQQRHHRSGNAAGEQPGAPTGSRPPGPARPAAPADFDMPIGSETASAWPPRQDSDRARGQATPGAPGASPQSAQGGEFPRDGEYDESGTVEQELLPRRDEQADQQVGPRRGGTAPPGDASRSAETSQPAEPPPRTEAAHPADTAEPAARGSEENPTTGTAALLDHDDHDSDHYDGDHYDGDHYDGDHGDGDHGDYGDPDGDSSESGEAVPAASGEQPSRGRRRTLVLSAVALLGVIALAAVLVFRGSGWFGDVLNPRADPPAPVSLRPDVKGLSGSAPLPTEQGVEAKLEEIASNPVLGDFGAVVRDARSGRTLWERNPDRGLVPASTDKLLTASAALLAVDHDFRFRTKVVRGSEPGSIVLVGGGDPTLSALPEGESSVYPGAAGLDELVERIRSSTSGDIESVKVDVSRYSGPGLADSWDPADVDRGYVAPIQPVMLDGGRQDPKSKVSSRSDEPALDAARELASRLGAPTGSVSSTTVDSGASTLARVESPPLRDLVRKTLRDSDNVLAEALARQVAITTGNEPSFSGSVRAVRTVLSENGFDLAGVDIVDGSGLSASDELPARILGAIMRTASAPVESPSGRSARLRPLLTSVPVAGGTGGLAERYDGDASEGSGWVRAKTGTLTGTNALAGTVVTRDGRLLAFAFLSNGRNPVSVRPVIDELAAALRSCGCR</sequence>
<keyword evidence="4" id="KW-0812">Transmembrane</keyword>
<dbReference type="SUPFAM" id="SSF56601">
    <property type="entry name" value="beta-lactamase/transpeptidase-like"/>
    <property type="match status" value="1"/>
</dbReference>
<feature type="compositionally biased region" description="Pro residues" evidence="3">
    <location>
        <begin position="170"/>
        <end position="180"/>
    </location>
</feature>
<dbReference type="AlphaFoldDB" id="A0A1I7BNJ0"/>
<reference evidence="6" key="1">
    <citation type="submission" date="2016-10" db="EMBL/GenBank/DDBJ databases">
        <authorList>
            <person name="Varghese N."/>
            <person name="Submissions S."/>
        </authorList>
    </citation>
    <scope>NUCLEOTIDE SEQUENCE [LARGE SCALE GENOMIC DNA]</scope>
    <source>
        <strain evidence="6">DSM 45501</strain>
    </source>
</reference>
<dbReference type="GO" id="GO:0000270">
    <property type="term" value="P:peptidoglycan metabolic process"/>
    <property type="evidence" value="ECO:0007669"/>
    <property type="project" value="TreeGrafter"/>
</dbReference>
<keyword evidence="5" id="KW-0121">Carboxypeptidase</keyword>
<feature type="compositionally biased region" description="Basic and acidic residues" evidence="3">
    <location>
        <begin position="199"/>
        <end position="216"/>
    </location>
</feature>
<evidence type="ECO:0000256" key="1">
    <source>
        <dbReference type="ARBA" id="ARBA00006096"/>
    </source>
</evidence>
<feature type="compositionally biased region" description="Acidic residues" evidence="3">
    <location>
        <begin position="45"/>
        <end position="57"/>
    </location>
</feature>
<protein>
    <submittedName>
        <fullName evidence="5">D-alanyl-D-alanine carboxypeptidase / D-alanyl-D-alanine-endopeptidase (Penicillin-binding protein 4)</fullName>
    </submittedName>
</protein>
<evidence type="ECO:0000256" key="2">
    <source>
        <dbReference type="ARBA" id="ARBA00022801"/>
    </source>
</evidence>
<dbReference type="STRING" id="995060.SAMN04487904_11226"/>